<evidence type="ECO:0008006" key="4">
    <source>
        <dbReference type="Google" id="ProtNLM"/>
    </source>
</evidence>
<sequence>MLYITLKHIHLTTVALTITLFLFRAALMLWRPQALNWRWLRILPHIVDSVLLASAIGLMLVIHQYPLVNHWLTAKVLGVVMYILFGTVALKRGRSKTVRIQALFMALLSLGYLIGVARTHSPTLGLF</sequence>
<comment type="caution">
    <text evidence="2">The sequence shown here is derived from an EMBL/GenBank/DDBJ whole genome shotgun (WGS) entry which is preliminary data.</text>
</comment>
<keyword evidence="1" id="KW-0812">Transmembrane</keyword>
<evidence type="ECO:0000256" key="1">
    <source>
        <dbReference type="SAM" id="Phobius"/>
    </source>
</evidence>
<reference evidence="3" key="1">
    <citation type="journal article" date="2019" name="Int. J. Syst. Evol. Microbiol.">
        <title>The Global Catalogue of Microorganisms (GCM) 10K type strain sequencing project: providing services to taxonomists for standard genome sequencing and annotation.</title>
        <authorList>
            <consortium name="The Broad Institute Genomics Platform"/>
            <consortium name="The Broad Institute Genome Sequencing Center for Infectious Disease"/>
            <person name="Wu L."/>
            <person name="Ma J."/>
        </authorList>
    </citation>
    <scope>NUCLEOTIDE SEQUENCE [LARGE SCALE GENOMIC DNA]</scope>
    <source>
        <strain evidence="3">CGMCC 1.15341</strain>
    </source>
</reference>
<dbReference type="EMBL" id="BMIJ01000007">
    <property type="protein sequence ID" value="GGC03589.1"/>
    <property type="molecule type" value="Genomic_DNA"/>
</dbReference>
<protein>
    <recommendedName>
        <fullName evidence="4">Membrane protein SirB2</fullName>
    </recommendedName>
</protein>
<keyword evidence="1" id="KW-0472">Membrane</keyword>
<dbReference type="PIRSF" id="PIRSF005610">
    <property type="entry name" value="SirB"/>
    <property type="match status" value="1"/>
</dbReference>
<dbReference type="InterPro" id="IPR007360">
    <property type="entry name" value="SirB"/>
</dbReference>
<evidence type="ECO:0000313" key="3">
    <source>
        <dbReference type="Proteomes" id="UP000629025"/>
    </source>
</evidence>
<dbReference type="Proteomes" id="UP000629025">
    <property type="component" value="Unassembled WGS sequence"/>
</dbReference>
<organism evidence="2 3">
    <name type="scientific">Marinobacterium zhoushanense</name>
    <dbReference type="NCBI Taxonomy" id="1679163"/>
    <lineage>
        <taxon>Bacteria</taxon>
        <taxon>Pseudomonadati</taxon>
        <taxon>Pseudomonadota</taxon>
        <taxon>Gammaproteobacteria</taxon>
        <taxon>Oceanospirillales</taxon>
        <taxon>Oceanospirillaceae</taxon>
        <taxon>Marinobacterium</taxon>
    </lineage>
</organism>
<feature type="transmembrane region" description="Helical" evidence="1">
    <location>
        <begin position="102"/>
        <end position="121"/>
    </location>
</feature>
<keyword evidence="1" id="KW-1133">Transmembrane helix</keyword>
<dbReference type="PANTHER" id="PTHR39594:SF1">
    <property type="entry name" value="PROTEIN YCHQ"/>
    <property type="match status" value="1"/>
</dbReference>
<feature type="transmembrane region" description="Helical" evidence="1">
    <location>
        <begin position="12"/>
        <end position="30"/>
    </location>
</feature>
<feature type="transmembrane region" description="Helical" evidence="1">
    <location>
        <begin position="42"/>
        <end position="65"/>
    </location>
</feature>
<gene>
    <name evidence="2" type="ORF">GCM10011352_32200</name>
</gene>
<keyword evidence="3" id="KW-1185">Reference proteome</keyword>
<feature type="transmembrane region" description="Helical" evidence="1">
    <location>
        <begin position="71"/>
        <end position="90"/>
    </location>
</feature>
<evidence type="ECO:0000313" key="2">
    <source>
        <dbReference type="EMBL" id="GGC03589.1"/>
    </source>
</evidence>
<name>A0ABQ1KM90_9GAMM</name>
<dbReference type="Pfam" id="PF04247">
    <property type="entry name" value="SirB"/>
    <property type="match status" value="1"/>
</dbReference>
<dbReference type="RefSeq" id="WP_188750191.1">
    <property type="nucleotide sequence ID" value="NZ_BMIJ01000007.1"/>
</dbReference>
<dbReference type="PANTHER" id="PTHR39594">
    <property type="entry name" value="PROTEIN YCHQ"/>
    <property type="match status" value="1"/>
</dbReference>
<accession>A0ABQ1KM90</accession>
<proteinExistence type="predicted"/>